<keyword evidence="3 7" id="KW-0812">Transmembrane</keyword>
<feature type="transmembrane region" description="Helical" evidence="7">
    <location>
        <begin position="217"/>
        <end position="238"/>
    </location>
</feature>
<keyword evidence="2" id="KW-1003">Cell membrane</keyword>
<reference evidence="8 9" key="1">
    <citation type="submission" date="2017-11" db="EMBL/GenBank/DDBJ databases">
        <title>Genomic Encyclopedia of Archaeal and Bacterial Type Strains, Phase II (KMG-II): From Individual Species to Whole Genera.</title>
        <authorList>
            <person name="Goeker M."/>
        </authorList>
    </citation>
    <scope>NUCLEOTIDE SEQUENCE [LARGE SCALE GENOMIC DNA]</scope>
    <source>
        <strain evidence="8 9">DSM 27763</strain>
    </source>
</reference>
<feature type="transmembrane region" description="Helical" evidence="7">
    <location>
        <begin position="292"/>
        <end position="313"/>
    </location>
</feature>
<proteinExistence type="predicted"/>
<comment type="subcellular location">
    <subcellularLocation>
        <location evidence="1">Cell membrane</location>
        <topology evidence="1">Multi-pass membrane protein</topology>
    </subcellularLocation>
</comment>
<dbReference type="OrthoDB" id="139907at2"/>
<accession>A0A2M9BK46</accession>
<evidence type="ECO:0000313" key="9">
    <source>
        <dbReference type="Proteomes" id="UP000230842"/>
    </source>
</evidence>
<gene>
    <name evidence="8" type="ORF">CLV56_2575</name>
</gene>
<dbReference type="PANTHER" id="PTHR30250:SF11">
    <property type="entry name" value="O-ANTIGEN TRANSPORTER-RELATED"/>
    <property type="match status" value="1"/>
</dbReference>
<protein>
    <submittedName>
        <fullName evidence="8">O-antigen/teichoic acid export membrane protein</fullName>
    </submittedName>
</protein>
<evidence type="ECO:0000256" key="1">
    <source>
        <dbReference type="ARBA" id="ARBA00004651"/>
    </source>
</evidence>
<feature type="transmembrane region" description="Helical" evidence="7">
    <location>
        <begin position="46"/>
        <end position="67"/>
    </location>
</feature>
<feature type="transmembrane region" description="Helical" evidence="7">
    <location>
        <begin position="119"/>
        <end position="140"/>
    </location>
</feature>
<keyword evidence="4 7" id="KW-1133">Transmembrane helix</keyword>
<feature type="transmembrane region" description="Helical" evidence="7">
    <location>
        <begin position="352"/>
        <end position="374"/>
    </location>
</feature>
<keyword evidence="9" id="KW-1185">Reference proteome</keyword>
<keyword evidence="5 7" id="KW-0472">Membrane</keyword>
<dbReference type="Proteomes" id="UP000230842">
    <property type="component" value="Unassembled WGS sequence"/>
</dbReference>
<dbReference type="GO" id="GO:0005886">
    <property type="term" value="C:plasma membrane"/>
    <property type="evidence" value="ECO:0007669"/>
    <property type="project" value="UniProtKB-SubCell"/>
</dbReference>
<feature type="transmembrane region" description="Helical" evidence="7">
    <location>
        <begin position="250"/>
        <end position="271"/>
    </location>
</feature>
<dbReference type="InterPro" id="IPR050833">
    <property type="entry name" value="Poly_Biosynth_Transport"/>
</dbReference>
<comment type="caution">
    <text evidence="8">The sequence shown here is derived from an EMBL/GenBank/DDBJ whole genome shotgun (WGS) entry which is preliminary data.</text>
</comment>
<evidence type="ECO:0000256" key="6">
    <source>
        <dbReference type="SAM" id="MobiDB-lite"/>
    </source>
</evidence>
<organism evidence="8 9">
    <name type="scientific">Mumia flava</name>
    <dbReference type="NCBI Taxonomy" id="1348852"/>
    <lineage>
        <taxon>Bacteria</taxon>
        <taxon>Bacillati</taxon>
        <taxon>Actinomycetota</taxon>
        <taxon>Actinomycetes</taxon>
        <taxon>Propionibacteriales</taxon>
        <taxon>Nocardioidaceae</taxon>
        <taxon>Mumia</taxon>
    </lineage>
</organism>
<dbReference type="EMBL" id="PGEZ01000001">
    <property type="protein sequence ID" value="PJJ58324.1"/>
    <property type="molecule type" value="Genomic_DNA"/>
</dbReference>
<feature type="transmembrane region" description="Helical" evidence="7">
    <location>
        <begin position="380"/>
        <end position="405"/>
    </location>
</feature>
<feature type="transmembrane region" description="Helical" evidence="7">
    <location>
        <begin position="152"/>
        <end position="172"/>
    </location>
</feature>
<dbReference type="RefSeq" id="WP_100414922.1">
    <property type="nucleotide sequence ID" value="NZ_PGEZ01000001.1"/>
</dbReference>
<feature type="region of interest" description="Disordered" evidence="6">
    <location>
        <begin position="414"/>
        <end position="437"/>
    </location>
</feature>
<evidence type="ECO:0000313" key="8">
    <source>
        <dbReference type="EMBL" id="PJJ58324.1"/>
    </source>
</evidence>
<dbReference type="AlphaFoldDB" id="A0A2M9BK46"/>
<feature type="transmembrane region" description="Helical" evidence="7">
    <location>
        <begin position="12"/>
        <end position="34"/>
    </location>
</feature>
<dbReference type="PANTHER" id="PTHR30250">
    <property type="entry name" value="PST FAMILY PREDICTED COLANIC ACID TRANSPORTER"/>
    <property type="match status" value="1"/>
</dbReference>
<evidence type="ECO:0000256" key="3">
    <source>
        <dbReference type="ARBA" id="ARBA00022692"/>
    </source>
</evidence>
<feature type="transmembrane region" description="Helical" evidence="7">
    <location>
        <begin position="178"/>
        <end position="196"/>
    </location>
</feature>
<evidence type="ECO:0000256" key="4">
    <source>
        <dbReference type="ARBA" id="ARBA00022989"/>
    </source>
</evidence>
<name>A0A2M9BK46_9ACTN</name>
<feature type="transmembrane region" description="Helical" evidence="7">
    <location>
        <begin position="325"/>
        <end position="345"/>
    </location>
</feature>
<evidence type="ECO:0000256" key="7">
    <source>
        <dbReference type="SAM" id="Phobius"/>
    </source>
</evidence>
<evidence type="ECO:0000256" key="2">
    <source>
        <dbReference type="ARBA" id="ARBA00022475"/>
    </source>
</evidence>
<evidence type="ECO:0000256" key="5">
    <source>
        <dbReference type="ARBA" id="ARBA00023136"/>
    </source>
</evidence>
<sequence>MSVLPGSRMERNAGVLLLSSAATSILGFAYWYAAERTFATAEVGRASTVVTTATMLGTLACLSLGGMYERFLPASGHRVRALIAGGIGAVGLSGMLIGCVFAAIDPSPAMFDASVERVAFPAVVVALALFALADPIAVGLREPRAVAAKNVGFGVAKLAVLVPLAGTGAVAIYGSWTLLALVATTTTLVWALARGSRAVAAADPTLPRVRLLLSHHGAVLALMLVGTVTPLCLPLIVLDRLGPESAAHFNVAQVIVVAVTMMIAACGSSFIAEAAQPGADPRAALRQLARMLVALGLAGAAGLALIGPLMLRLVGVDYAAESGRYLQVAGAALLPQTFVGAYALLCRLESRLRLLVAVQVVAVVGIIGGTLLLVDALGVTGVGVAMLATESACAAIVAVPTMLAVRRITGASRDDAPGRHPAVGAGSTVPADRRALR</sequence>
<feature type="transmembrane region" description="Helical" evidence="7">
    <location>
        <begin position="79"/>
        <end position="104"/>
    </location>
</feature>